<feature type="signal peptide" evidence="1">
    <location>
        <begin position="1"/>
        <end position="19"/>
    </location>
</feature>
<sequence>MKYILLFVCQLTVSFAAVCQVPQWSDFKLLAGQSHDEGNAITVDKHDNTYLAVSSQNPLSSLFHEPLPDEVCNVIQPVRGNSYNGAVFRFDSSRNLTLSVVIEGATLGQIGVDGAGNIYVSGLMQYGAQRDAFVKKYSSTGDLIWSKLVESASSGRNADDFITSLDVSSDGSLVLCGLGYGDQVALLGQYHPGPLSFVAKLNPDGEVAWTQSFGSDLGYGAFRVKFDGASDVLMAGNEKVAGTNELRATFAKLEAMTGDVLWKKQFHSNGQYVPRGTAISTTSNLYVFGGTFGGELTIDGITVRARGALDVFLLQCDLDGNINWVKTAGSSGRETLYDLAEDNGKIYLTGGFADGFQLNSTSYASKGNTDVYIGALDNDGNTLWVLTGGSADQKDDIIRDEKGSKMAINSKGHLQVIGTTIGRGNFGSLNYVASEETLTNAFWLTLGDKASTYTVYYPCDGTTVLDFSLTVYPNPFEQSLTISNSQGLNLDYNLVLTNSVGQKLDERYFPDSSTITVDAWNALAAGVYFLKIDAGDYSKVFKLIKK</sequence>
<reference evidence="3 4" key="1">
    <citation type="submission" date="2018-04" db="EMBL/GenBank/DDBJ databases">
        <title>Genomic Encyclopedia of Type Strains, Phase IV (KMG-IV): sequencing the most valuable type-strain genomes for metagenomic binning, comparative biology and taxonomic classification.</title>
        <authorList>
            <person name="Goeker M."/>
        </authorList>
    </citation>
    <scope>NUCLEOTIDE SEQUENCE [LARGE SCALE GENOMIC DNA]</scope>
    <source>
        <strain evidence="3 4">DSM 100231</strain>
    </source>
</reference>
<evidence type="ECO:0000313" key="4">
    <source>
        <dbReference type="Proteomes" id="UP000245466"/>
    </source>
</evidence>
<dbReference type="Pfam" id="PF18962">
    <property type="entry name" value="Por_Secre_tail"/>
    <property type="match status" value="1"/>
</dbReference>
<evidence type="ECO:0000313" key="3">
    <source>
        <dbReference type="EMBL" id="PVY38403.1"/>
    </source>
</evidence>
<dbReference type="RefSeq" id="WP_116545005.1">
    <property type="nucleotide sequence ID" value="NZ_QEKI01000017.1"/>
</dbReference>
<feature type="domain" description="Secretion system C-terminal sorting" evidence="2">
    <location>
        <begin position="471"/>
        <end position="544"/>
    </location>
</feature>
<organism evidence="3 4">
    <name type="scientific">Pontibacter virosus</name>
    <dbReference type="NCBI Taxonomy" id="1765052"/>
    <lineage>
        <taxon>Bacteria</taxon>
        <taxon>Pseudomonadati</taxon>
        <taxon>Bacteroidota</taxon>
        <taxon>Cytophagia</taxon>
        <taxon>Cytophagales</taxon>
        <taxon>Hymenobacteraceae</taxon>
        <taxon>Pontibacter</taxon>
    </lineage>
</organism>
<dbReference type="EMBL" id="QEKI01000017">
    <property type="protein sequence ID" value="PVY38403.1"/>
    <property type="molecule type" value="Genomic_DNA"/>
</dbReference>
<dbReference type="InterPro" id="IPR011047">
    <property type="entry name" value="Quinoprotein_ADH-like_sf"/>
</dbReference>
<gene>
    <name evidence="3" type="ORF">C8E01_117103</name>
</gene>
<dbReference type="PANTHER" id="PTHR35580:SF1">
    <property type="entry name" value="PHYTASE-LIKE DOMAIN-CONTAINING PROTEIN"/>
    <property type="match status" value="1"/>
</dbReference>
<dbReference type="InterPro" id="IPR026444">
    <property type="entry name" value="Secre_tail"/>
</dbReference>
<evidence type="ECO:0000256" key="1">
    <source>
        <dbReference type="SAM" id="SignalP"/>
    </source>
</evidence>
<dbReference type="SUPFAM" id="SSF50998">
    <property type="entry name" value="Quinoprotein alcohol dehydrogenase-like"/>
    <property type="match status" value="1"/>
</dbReference>
<dbReference type="AlphaFoldDB" id="A0A2U1APP7"/>
<dbReference type="OrthoDB" id="602637at2"/>
<evidence type="ECO:0000259" key="2">
    <source>
        <dbReference type="Pfam" id="PF18962"/>
    </source>
</evidence>
<proteinExistence type="predicted"/>
<keyword evidence="1" id="KW-0732">Signal</keyword>
<dbReference type="PANTHER" id="PTHR35580">
    <property type="entry name" value="CELL SURFACE GLYCOPROTEIN (S-LAYER PROTEIN)-LIKE PROTEIN"/>
    <property type="match status" value="1"/>
</dbReference>
<dbReference type="Proteomes" id="UP000245466">
    <property type="component" value="Unassembled WGS sequence"/>
</dbReference>
<feature type="chain" id="PRO_5015464005" evidence="1">
    <location>
        <begin position="20"/>
        <end position="546"/>
    </location>
</feature>
<keyword evidence="4" id="KW-1185">Reference proteome</keyword>
<accession>A0A2U1APP7</accession>
<protein>
    <submittedName>
        <fullName evidence="3">Putative secreted protein (Por secretion system target)</fullName>
    </submittedName>
</protein>
<comment type="caution">
    <text evidence="3">The sequence shown here is derived from an EMBL/GenBank/DDBJ whole genome shotgun (WGS) entry which is preliminary data.</text>
</comment>
<name>A0A2U1APP7_9BACT</name>
<dbReference type="InterPro" id="IPR052918">
    <property type="entry name" value="Motility_Chemotaxis_Reg"/>
</dbReference>
<dbReference type="NCBIfam" id="TIGR04183">
    <property type="entry name" value="Por_Secre_tail"/>
    <property type="match status" value="1"/>
</dbReference>